<dbReference type="SUPFAM" id="SSF50129">
    <property type="entry name" value="GroES-like"/>
    <property type="match status" value="1"/>
</dbReference>
<proteinExistence type="predicted"/>
<keyword evidence="5" id="KW-1185">Reference proteome</keyword>
<sequence length="336" mass="34468">MRTITYEQQGPAAQVLRLQERPAPAAPTAGQVLVRVLARPVHPGDLAGVEGFPGLPQQRFATPQVPGLEGTGVVEALGEGVPGLVSGQRVAFFPVPGAWSELVTVPAELVVPVPHAVSAETAAVLLVNPITLLTLLRAVEDAGKGQPGPVVQTAAGSSIGKLVSAAALRHGFPLVNLVRSAAGARELRQRFPALPAISTSDADWRTQVRDAVGGSGAQVVLYAVGGSLTGDLTALLADGGTLISYGALGSGGTVLESLAPAPRELTVRGVSVGRWLLTRTPAERAEDVAFAIDLAETAPELFEVAGRYDLADFAEAVDHVRRPGKSGTVLLTGPAS</sequence>
<evidence type="ECO:0000256" key="2">
    <source>
        <dbReference type="ARBA" id="ARBA00023002"/>
    </source>
</evidence>
<dbReference type="EMBL" id="FOFT01000001">
    <property type="protein sequence ID" value="SEP91578.1"/>
    <property type="molecule type" value="Genomic_DNA"/>
</dbReference>
<dbReference type="Pfam" id="PF00107">
    <property type="entry name" value="ADH_zinc_N"/>
    <property type="match status" value="1"/>
</dbReference>
<dbReference type="OrthoDB" id="9792162at2"/>
<dbReference type="PANTHER" id="PTHR48106">
    <property type="entry name" value="QUINONE OXIDOREDUCTASE PIG3-RELATED"/>
    <property type="match status" value="1"/>
</dbReference>
<dbReference type="Gene3D" id="3.90.180.10">
    <property type="entry name" value="Medium-chain alcohol dehydrogenases, catalytic domain"/>
    <property type="match status" value="1"/>
</dbReference>
<gene>
    <name evidence="4" type="ORF">SAMN05216195_101562</name>
</gene>
<dbReference type="InterPro" id="IPR013149">
    <property type="entry name" value="ADH-like_C"/>
</dbReference>
<name>A0A1H9BT65_9PSEU</name>
<evidence type="ECO:0000313" key="5">
    <source>
        <dbReference type="Proteomes" id="UP000199028"/>
    </source>
</evidence>
<evidence type="ECO:0000313" key="4">
    <source>
        <dbReference type="EMBL" id="SEP91578.1"/>
    </source>
</evidence>
<evidence type="ECO:0000256" key="1">
    <source>
        <dbReference type="ARBA" id="ARBA00022857"/>
    </source>
</evidence>
<reference evidence="5" key="1">
    <citation type="submission" date="2016-10" db="EMBL/GenBank/DDBJ databases">
        <authorList>
            <person name="Varghese N."/>
            <person name="Submissions S."/>
        </authorList>
    </citation>
    <scope>NUCLEOTIDE SEQUENCE [LARGE SCALE GENOMIC DNA]</scope>
    <source>
        <strain evidence="5">CGMCC 4.578</strain>
    </source>
</reference>
<evidence type="ECO:0000259" key="3">
    <source>
        <dbReference type="SMART" id="SM00829"/>
    </source>
</evidence>
<organism evidence="4 5">
    <name type="scientific">Lentzea flaviverrucosa</name>
    <dbReference type="NCBI Taxonomy" id="200379"/>
    <lineage>
        <taxon>Bacteria</taxon>
        <taxon>Bacillati</taxon>
        <taxon>Actinomycetota</taxon>
        <taxon>Actinomycetes</taxon>
        <taxon>Pseudonocardiales</taxon>
        <taxon>Pseudonocardiaceae</taxon>
        <taxon>Lentzea</taxon>
    </lineage>
</organism>
<dbReference type="GO" id="GO:0016651">
    <property type="term" value="F:oxidoreductase activity, acting on NAD(P)H"/>
    <property type="evidence" value="ECO:0007669"/>
    <property type="project" value="TreeGrafter"/>
</dbReference>
<dbReference type="Gene3D" id="3.40.50.720">
    <property type="entry name" value="NAD(P)-binding Rossmann-like Domain"/>
    <property type="match status" value="1"/>
</dbReference>
<dbReference type="SUPFAM" id="SSF51735">
    <property type="entry name" value="NAD(P)-binding Rossmann-fold domains"/>
    <property type="match status" value="1"/>
</dbReference>
<dbReference type="Pfam" id="PF08240">
    <property type="entry name" value="ADH_N"/>
    <property type="match status" value="1"/>
</dbReference>
<dbReference type="SMART" id="SM00829">
    <property type="entry name" value="PKS_ER"/>
    <property type="match status" value="1"/>
</dbReference>
<dbReference type="InterPro" id="IPR020843">
    <property type="entry name" value="ER"/>
</dbReference>
<dbReference type="Proteomes" id="UP000199028">
    <property type="component" value="Unassembled WGS sequence"/>
</dbReference>
<dbReference type="InterPro" id="IPR011032">
    <property type="entry name" value="GroES-like_sf"/>
</dbReference>
<protein>
    <submittedName>
        <fullName evidence="4">NADPH:quinone reductase</fullName>
    </submittedName>
</protein>
<dbReference type="AlphaFoldDB" id="A0A1H9BT65"/>
<dbReference type="GO" id="GO:0070402">
    <property type="term" value="F:NADPH binding"/>
    <property type="evidence" value="ECO:0007669"/>
    <property type="project" value="TreeGrafter"/>
</dbReference>
<keyword evidence="1" id="KW-0521">NADP</keyword>
<feature type="domain" description="Enoyl reductase (ER)" evidence="3">
    <location>
        <begin position="12"/>
        <end position="331"/>
    </location>
</feature>
<keyword evidence="2" id="KW-0560">Oxidoreductase</keyword>
<dbReference type="PANTHER" id="PTHR48106:SF2">
    <property type="entry name" value="ZN2+-BINDING DEHYDROGENASE"/>
    <property type="match status" value="1"/>
</dbReference>
<dbReference type="InterPro" id="IPR036291">
    <property type="entry name" value="NAD(P)-bd_dom_sf"/>
</dbReference>
<accession>A0A1H9BT65</accession>
<dbReference type="InterPro" id="IPR013154">
    <property type="entry name" value="ADH-like_N"/>
</dbReference>
<dbReference type="RefSeq" id="WP_090062934.1">
    <property type="nucleotide sequence ID" value="NZ_FOFT01000001.1"/>
</dbReference>